<dbReference type="GO" id="GO:0006412">
    <property type="term" value="P:translation"/>
    <property type="evidence" value="ECO:0007669"/>
    <property type="project" value="UniProtKB-KW"/>
</dbReference>
<feature type="region of interest" description="Disordered" evidence="8">
    <location>
        <begin position="1"/>
        <end position="31"/>
    </location>
</feature>
<name>A0A2U3VFI8_ODORO</name>
<dbReference type="EC" id="3.5.1.88" evidence="7"/>
<evidence type="ECO:0000313" key="9">
    <source>
        <dbReference type="Proteomes" id="UP000245340"/>
    </source>
</evidence>
<dbReference type="PRINTS" id="PR01576">
    <property type="entry name" value="PDEFORMYLASE"/>
</dbReference>
<gene>
    <name evidence="10" type="primary">PDF</name>
</gene>
<organism evidence="9 10">
    <name type="scientific">Odobenus rosmarus divergens</name>
    <name type="common">Pacific walrus</name>
    <dbReference type="NCBI Taxonomy" id="9708"/>
    <lineage>
        <taxon>Eukaryota</taxon>
        <taxon>Metazoa</taxon>
        <taxon>Chordata</taxon>
        <taxon>Craniata</taxon>
        <taxon>Vertebrata</taxon>
        <taxon>Euteleostomi</taxon>
        <taxon>Mammalia</taxon>
        <taxon>Eutheria</taxon>
        <taxon>Laurasiatheria</taxon>
        <taxon>Carnivora</taxon>
        <taxon>Caniformia</taxon>
        <taxon>Pinnipedia</taxon>
        <taxon>Odobenidae</taxon>
        <taxon>Odobenus</taxon>
    </lineage>
</organism>
<evidence type="ECO:0000256" key="5">
    <source>
        <dbReference type="ARBA" id="ARBA00037114"/>
    </source>
</evidence>
<dbReference type="Gene3D" id="3.90.45.10">
    <property type="entry name" value="Peptide deformylase"/>
    <property type="match status" value="1"/>
</dbReference>
<evidence type="ECO:0000256" key="1">
    <source>
        <dbReference type="ARBA" id="ARBA00010759"/>
    </source>
</evidence>
<dbReference type="NCBIfam" id="NF001159">
    <property type="entry name" value="PRK00150.1-3"/>
    <property type="match status" value="1"/>
</dbReference>
<dbReference type="HAMAP" id="MF_00163">
    <property type="entry name" value="Pep_deformylase"/>
    <property type="match status" value="1"/>
</dbReference>
<comment type="similarity">
    <text evidence="1 7">Belongs to the polypeptide deformylase family.</text>
</comment>
<evidence type="ECO:0000256" key="2">
    <source>
        <dbReference type="ARBA" id="ARBA00022723"/>
    </source>
</evidence>
<dbReference type="STRING" id="9708.A0A2U3VFI8"/>
<dbReference type="InterPro" id="IPR036821">
    <property type="entry name" value="Peptide_deformylase_sf"/>
</dbReference>
<keyword evidence="2 7" id="KW-0479">Metal-binding</keyword>
<dbReference type="SUPFAM" id="SSF56420">
    <property type="entry name" value="Peptide deformylase"/>
    <property type="match status" value="1"/>
</dbReference>
<dbReference type="Pfam" id="PF01327">
    <property type="entry name" value="Pep_deformylase"/>
    <property type="match status" value="1"/>
</dbReference>
<evidence type="ECO:0000256" key="3">
    <source>
        <dbReference type="ARBA" id="ARBA00022801"/>
    </source>
</evidence>
<dbReference type="FunFam" id="3.90.45.10:FF:000003">
    <property type="entry name" value="Peptide deformylase"/>
    <property type="match status" value="1"/>
</dbReference>
<dbReference type="Proteomes" id="UP000245340">
    <property type="component" value="Unplaced"/>
</dbReference>
<dbReference type="RefSeq" id="XP_004393494.1">
    <property type="nucleotide sequence ID" value="XM_004393437.1"/>
</dbReference>
<evidence type="ECO:0000313" key="10">
    <source>
        <dbReference type="RefSeq" id="XP_004393494.1"/>
    </source>
</evidence>
<evidence type="ECO:0000256" key="8">
    <source>
        <dbReference type="SAM" id="MobiDB-lite"/>
    </source>
</evidence>
<accession>A0A2U3VFI8</accession>
<dbReference type="InParanoid" id="A0A2U3VFI8"/>
<dbReference type="GO" id="GO:0042586">
    <property type="term" value="F:peptide deformylase activity"/>
    <property type="evidence" value="ECO:0007669"/>
    <property type="project" value="UniProtKB-EC"/>
</dbReference>
<keyword evidence="3 7" id="KW-0378">Hydrolase</keyword>
<dbReference type="GeneID" id="101380262"/>
<dbReference type="CTD" id="64146"/>
<evidence type="ECO:0000256" key="6">
    <source>
        <dbReference type="ARBA" id="ARBA00048875"/>
    </source>
</evidence>
<sequence length="335" mass="35997">MARASCRARGEARPASESTGQPHGGGSKRIPADVTEAGRALGAALALPEGARELCFPASPATGGLAYRGRGGRRRSGGCARRTGGRMGAGLLLGTLLVRTRHCLGPAPPWGGGAAAGGARACSSAPARDGLEGPARRRSYWRYVRRLVRGAPEPPYPRVCQVGDPALRAVAAPVDPAQLAGPELQRLVQRLVQVMRRRRCVGLSAPQLGVPLQVLALEFPEALFRACAPPLREARQMEPFPLRVFVNPRLRVLDSRLVTFPEGCESVAGFLACVARFQAVQISGLDPKGEQVVWQASGWAARIIQHEMDHLQGCLFIDKMDSKTFTNIYWMEVND</sequence>
<proteinExistence type="inferred from homology"/>
<dbReference type="OrthoDB" id="276063at2759"/>
<evidence type="ECO:0000256" key="4">
    <source>
        <dbReference type="ARBA" id="ARBA00022917"/>
    </source>
</evidence>
<dbReference type="KEGG" id="oro:101380262"/>
<dbReference type="PANTHER" id="PTHR10458">
    <property type="entry name" value="PEPTIDE DEFORMYLASE"/>
    <property type="match status" value="1"/>
</dbReference>
<dbReference type="CDD" id="cd00487">
    <property type="entry name" value="Pep_deformylase"/>
    <property type="match status" value="1"/>
</dbReference>
<reference evidence="10" key="1">
    <citation type="submission" date="2025-08" db="UniProtKB">
        <authorList>
            <consortium name="RefSeq"/>
        </authorList>
    </citation>
    <scope>IDENTIFICATION</scope>
</reference>
<dbReference type="GO" id="GO:0005739">
    <property type="term" value="C:mitochondrion"/>
    <property type="evidence" value="ECO:0007669"/>
    <property type="project" value="TreeGrafter"/>
</dbReference>
<keyword evidence="4 7" id="KW-0648">Protein biosynthesis</keyword>
<protein>
    <recommendedName>
        <fullName evidence="7">Peptide deformylase</fullName>
        <ecNumber evidence="7">3.5.1.88</ecNumber>
    </recommendedName>
</protein>
<dbReference type="InterPro" id="IPR023635">
    <property type="entry name" value="Peptide_deformylase"/>
</dbReference>
<comment type="catalytic activity">
    <reaction evidence="6 7">
        <text>N-terminal N-formyl-L-methionyl-[peptide] + H2O = N-terminal L-methionyl-[peptide] + formate</text>
        <dbReference type="Rhea" id="RHEA:24420"/>
        <dbReference type="Rhea" id="RHEA-COMP:10639"/>
        <dbReference type="Rhea" id="RHEA-COMP:10640"/>
        <dbReference type="ChEBI" id="CHEBI:15377"/>
        <dbReference type="ChEBI" id="CHEBI:15740"/>
        <dbReference type="ChEBI" id="CHEBI:49298"/>
        <dbReference type="ChEBI" id="CHEBI:64731"/>
        <dbReference type="EC" id="3.5.1.88"/>
    </reaction>
</comment>
<comment type="function">
    <text evidence="5 7">Removes the formyl group from the N-terminal Met of newly synthesized proteins.</text>
</comment>
<evidence type="ECO:0000256" key="7">
    <source>
        <dbReference type="RuleBase" id="RU362111"/>
    </source>
</evidence>
<dbReference type="GO" id="GO:0046872">
    <property type="term" value="F:metal ion binding"/>
    <property type="evidence" value="ECO:0007669"/>
    <property type="project" value="UniProtKB-KW"/>
</dbReference>
<dbReference type="PANTHER" id="PTHR10458:SF2">
    <property type="entry name" value="PEPTIDE DEFORMYLASE, MITOCHONDRIAL"/>
    <property type="match status" value="1"/>
</dbReference>
<keyword evidence="9" id="KW-1185">Reference proteome</keyword>
<dbReference type="AlphaFoldDB" id="A0A2U3VFI8"/>